<dbReference type="EMBL" id="PFBV01000003">
    <property type="protein sequence ID" value="PIT88388.1"/>
    <property type="molecule type" value="Genomic_DNA"/>
</dbReference>
<evidence type="ECO:0000313" key="2">
    <source>
        <dbReference type="EMBL" id="PIT88388.1"/>
    </source>
</evidence>
<keyword evidence="1" id="KW-0812">Transmembrane</keyword>
<dbReference type="AlphaFoldDB" id="A0A2M6W6H0"/>
<sequence>MSAIKRPQLRSCTFCHKPGHNKATCPDYNSAPILPAKKPAVKVVIHGRIPFSTQSPHLLNLKTQKNPWLKITSSSPEKNTSLFQHYHEVKETKKILNNQFEKKLPSNLPKINLRKKINNLRDIIIKKLKRKYNSSGLNLSSELPKTKRENNSIKKIISNYLTSWKTSGRPAFVLAMAILIFLVLPIQAHTFYQNLKSTTQAVAANGTEGFLALQESTAAIMTADLSGAANSTNSALNKLNSAVDILNTNHKLLLKIASVVPIVSREVQSRQNIITAGQKIAQGNSFLIMGINSSQKNPEDSLTRRISILTKYLQVALPNYQAALKDLSNIDSTVLPLQYQSLFNDFRLLFAGVLNDLDNLSDLGQTIQEVFGGQGLRRYLLIFQNPHEIRPTGGFIGSFAIMDIKDGKVTNLEVPAGGSYDLQGQLDQFVEPPTPLLLANKRWEFQDANWFPDFPTSAEKMLWFYRHSRQLTADGVIAVNATVLERLLSIIGPVTDEERSLTLSANNAIATIQTVVEEGPEKQQRKPKQILTDLAPKLLQQTTEIKPDQALPLLLSISEALKQKEIQAYFTDNDAQKTVSSFGWAGKILQTRENQDYLFIVNTNIRGEKSDAEIKQTISHQAVIQENGEVINMVTITREHSGIRGEKLYGATNIDYLRIYVPAGSELISVSGFSWPDEKTFRVPDKWTTKDEFIQTIEKEIKIDDNSGTRVTSEFGKTAFGNWIITEPGQISQIQFTYILPFKVFNTEENLKLLSFKKILNSTNQSAHYQLAVQRQSGVETNFDSQIIFPNTWKTTWNDGENSLPALNGMTITAHPLEYDGIWSLLTQKEK</sequence>
<gene>
    <name evidence="2" type="ORF">COU29_01200</name>
</gene>
<evidence type="ECO:0000313" key="3">
    <source>
        <dbReference type="Proteomes" id="UP000231426"/>
    </source>
</evidence>
<reference evidence="3" key="1">
    <citation type="submission" date="2017-09" db="EMBL/GenBank/DDBJ databases">
        <title>Depth-based differentiation of microbial function through sediment-hosted aquifers and enrichment of novel symbionts in the deep terrestrial subsurface.</title>
        <authorList>
            <person name="Probst A.J."/>
            <person name="Ladd B."/>
            <person name="Jarett J.K."/>
            <person name="Geller-Mcgrath D.E."/>
            <person name="Sieber C.M.K."/>
            <person name="Emerson J.B."/>
            <person name="Anantharaman K."/>
            <person name="Thomas B.C."/>
            <person name="Malmstrom R."/>
            <person name="Stieglmeier M."/>
            <person name="Klingl A."/>
            <person name="Woyke T."/>
            <person name="Ryan C.M."/>
            <person name="Banfield J.F."/>
        </authorList>
    </citation>
    <scope>NUCLEOTIDE SEQUENCE [LARGE SCALE GENOMIC DNA]</scope>
</reference>
<evidence type="ECO:0000256" key="1">
    <source>
        <dbReference type="SAM" id="Phobius"/>
    </source>
</evidence>
<dbReference type="InterPro" id="IPR025101">
    <property type="entry name" value="DUF4012"/>
</dbReference>
<name>A0A2M6W6H0_9BACT</name>
<evidence type="ECO:0008006" key="4">
    <source>
        <dbReference type="Google" id="ProtNLM"/>
    </source>
</evidence>
<comment type="caution">
    <text evidence="2">The sequence shown here is derived from an EMBL/GenBank/DDBJ whole genome shotgun (WGS) entry which is preliminary data.</text>
</comment>
<keyword evidence="1" id="KW-1133">Transmembrane helix</keyword>
<proteinExistence type="predicted"/>
<organism evidence="2 3">
    <name type="scientific">Candidatus Magasanikbacteria bacterium CG10_big_fil_rev_8_21_14_0_10_36_32</name>
    <dbReference type="NCBI Taxonomy" id="1974646"/>
    <lineage>
        <taxon>Bacteria</taxon>
        <taxon>Candidatus Magasanikiibacteriota</taxon>
    </lineage>
</organism>
<accession>A0A2M6W6H0</accession>
<feature type="transmembrane region" description="Helical" evidence="1">
    <location>
        <begin position="171"/>
        <end position="192"/>
    </location>
</feature>
<dbReference type="Pfam" id="PF13196">
    <property type="entry name" value="DUF4012"/>
    <property type="match status" value="1"/>
</dbReference>
<keyword evidence="1" id="KW-0472">Membrane</keyword>
<dbReference type="Proteomes" id="UP000231426">
    <property type="component" value="Unassembled WGS sequence"/>
</dbReference>
<protein>
    <recommendedName>
        <fullName evidence="4">DUF4012 domain-containing protein</fullName>
    </recommendedName>
</protein>